<comment type="caution">
    <text evidence="1">The sequence shown here is derived from an EMBL/GenBank/DDBJ whole genome shotgun (WGS) entry which is preliminary data.</text>
</comment>
<proteinExistence type="predicted"/>
<dbReference type="Proteomes" id="UP001303160">
    <property type="component" value="Unassembled WGS sequence"/>
</dbReference>
<gene>
    <name evidence="1" type="ORF">QBC40DRAFT_279128</name>
</gene>
<sequence length="105" mass="11549">MPPVVGTCIASIVGVTFGLRLDRDRDQRNAISRSGHHIEDPCGERSGVRASYWLLEGVTASGSMTALLSPTHLFKSTVHRWHIPHHRTHLLLAAVALKKSPVPRL</sequence>
<protein>
    <submittedName>
        <fullName evidence="1">Uncharacterized protein</fullName>
    </submittedName>
</protein>
<name>A0AAN6XKK9_9PEZI</name>
<keyword evidence="2" id="KW-1185">Reference proteome</keyword>
<evidence type="ECO:0000313" key="2">
    <source>
        <dbReference type="Proteomes" id="UP001303160"/>
    </source>
</evidence>
<dbReference type="AlphaFoldDB" id="A0AAN6XKK9"/>
<dbReference type="EMBL" id="MU863913">
    <property type="protein sequence ID" value="KAK4200930.1"/>
    <property type="molecule type" value="Genomic_DNA"/>
</dbReference>
<organism evidence="1 2">
    <name type="scientific">Triangularia verruculosa</name>
    <dbReference type="NCBI Taxonomy" id="2587418"/>
    <lineage>
        <taxon>Eukaryota</taxon>
        <taxon>Fungi</taxon>
        <taxon>Dikarya</taxon>
        <taxon>Ascomycota</taxon>
        <taxon>Pezizomycotina</taxon>
        <taxon>Sordariomycetes</taxon>
        <taxon>Sordariomycetidae</taxon>
        <taxon>Sordariales</taxon>
        <taxon>Podosporaceae</taxon>
        <taxon>Triangularia</taxon>
    </lineage>
</organism>
<reference evidence="1" key="2">
    <citation type="submission" date="2023-05" db="EMBL/GenBank/DDBJ databases">
        <authorList>
            <consortium name="Lawrence Berkeley National Laboratory"/>
            <person name="Steindorff A."/>
            <person name="Hensen N."/>
            <person name="Bonometti L."/>
            <person name="Westerberg I."/>
            <person name="Brannstrom I.O."/>
            <person name="Guillou S."/>
            <person name="Cros-Aarteil S."/>
            <person name="Calhoun S."/>
            <person name="Haridas S."/>
            <person name="Kuo A."/>
            <person name="Mondo S."/>
            <person name="Pangilinan J."/>
            <person name="Riley R."/>
            <person name="Labutti K."/>
            <person name="Andreopoulos B."/>
            <person name="Lipzen A."/>
            <person name="Chen C."/>
            <person name="Yanf M."/>
            <person name="Daum C."/>
            <person name="Ng V."/>
            <person name="Clum A."/>
            <person name="Ohm R."/>
            <person name="Martin F."/>
            <person name="Silar P."/>
            <person name="Natvig D."/>
            <person name="Lalanne C."/>
            <person name="Gautier V."/>
            <person name="Ament-Velasquez S.L."/>
            <person name="Kruys A."/>
            <person name="Hutchinson M.I."/>
            <person name="Powell A.J."/>
            <person name="Barry K."/>
            <person name="Miller A.N."/>
            <person name="Grigoriev I.V."/>
            <person name="Debuchy R."/>
            <person name="Gladieux P."/>
            <person name="Thoren M.H."/>
            <person name="Johannesson H."/>
        </authorList>
    </citation>
    <scope>NUCLEOTIDE SEQUENCE</scope>
    <source>
        <strain evidence="1">CBS 315.58</strain>
    </source>
</reference>
<accession>A0AAN6XKK9</accession>
<reference evidence="1" key="1">
    <citation type="journal article" date="2023" name="Mol. Phylogenet. Evol.">
        <title>Genome-scale phylogeny and comparative genomics of the fungal order Sordariales.</title>
        <authorList>
            <person name="Hensen N."/>
            <person name="Bonometti L."/>
            <person name="Westerberg I."/>
            <person name="Brannstrom I.O."/>
            <person name="Guillou S."/>
            <person name="Cros-Aarteil S."/>
            <person name="Calhoun S."/>
            <person name="Haridas S."/>
            <person name="Kuo A."/>
            <person name="Mondo S."/>
            <person name="Pangilinan J."/>
            <person name="Riley R."/>
            <person name="LaButti K."/>
            <person name="Andreopoulos B."/>
            <person name="Lipzen A."/>
            <person name="Chen C."/>
            <person name="Yan M."/>
            <person name="Daum C."/>
            <person name="Ng V."/>
            <person name="Clum A."/>
            <person name="Steindorff A."/>
            <person name="Ohm R.A."/>
            <person name="Martin F."/>
            <person name="Silar P."/>
            <person name="Natvig D.O."/>
            <person name="Lalanne C."/>
            <person name="Gautier V."/>
            <person name="Ament-Velasquez S.L."/>
            <person name="Kruys A."/>
            <person name="Hutchinson M.I."/>
            <person name="Powell A.J."/>
            <person name="Barry K."/>
            <person name="Miller A.N."/>
            <person name="Grigoriev I.V."/>
            <person name="Debuchy R."/>
            <person name="Gladieux P."/>
            <person name="Hiltunen Thoren M."/>
            <person name="Johannesson H."/>
        </authorList>
    </citation>
    <scope>NUCLEOTIDE SEQUENCE</scope>
    <source>
        <strain evidence="1">CBS 315.58</strain>
    </source>
</reference>
<evidence type="ECO:0000313" key="1">
    <source>
        <dbReference type="EMBL" id="KAK4200930.1"/>
    </source>
</evidence>